<feature type="transmembrane region" description="Helical" evidence="9">
    <location>
        <begin position="161"/>
        <end position="182"/>
    </location>
</feature>
<evidence type="ECO:0000256" key="7">
    <source>
        <dbReference type="ARBA" id="ARBA00023136"/>
    </source>
</evidence>
<dbReference type="GO" id="GO:0036513">
    <property type="term" value="C:Derlin-1 retrotranslocation complex"/>
    <property type="evidence" value="ECO:0007669"/>
    <property type="project" value="TreeGrafter"/>
</dbReference>
<feature type="transmembrane region" description="Helical" evidence="9">
    <location>
        <begin position="107"/>
        <end position="130"/>
    </location>
</feature>
<reference evidence="11" key="1">
    <citation type="submission" date="2021-02" db="EMBL/GenBank/DDBJ databases">
        <authorList>
            <person name="Nowell W R."/>
        </authorList>
    </citation>
    <scope>NUCLEOTIDE SEQUENCE</scope>
</reference>
<keyword evidence="2 9" id="KW-0812">Transmembrane</keyword>
<comment type="caution">
    <text evidence="11">The sequence shown here is derived from an EMBL/GenBank/DDBJ whole genome shotgun (WGS) entry which is preliminary data.</text>
</comment>
<dbReference type="Proteomes" id="UP000681967">
    <property type="component" value="Unassembled WGS sequence"/>
</dbReference>
<feature type="transmembrane region" description="Helical" evidence="9">
    <location>
        <begin position="217"/>
        <end position="236"/>
    </location>
</feature>
<feature type="transmembrane region" description="Helical" evidence="9">
    <location>
        <begin position="377"/>
        <end position="394"/>
    </location>
</feature>
<dbReference type="PANTHER" id="PTHR22763:SF163">
    <property type="entry name" value="E3 UBIQUITIN-PROTEIN LIGASE RNF139"/>
    <property type="match status" value="1"/>
</dbReference>
<gene>
    <name evidence="12" type="ORF">BYL167_LOCUS6707</name>
    <name evidence="11" type="ORF">CJN711_LOCUS9227</name>
</gene>
<dbReference type="InterPro" id="IPR025754">
    <property type="entry name" value="TRC8_N_dom"/>
</dbReference>
<evidence type="ECO:0000256" key="5">
    <source>
        <dbReference type="ARBA" id="ARBA00022833"/>
    </source>
</evidence>
<dbReference type="Gene3D" id="3.30.40.10">
    <property type="entry name" value="Zinc/RING finger domain, C3HC4 (zinc finger)"/>
    <property type="match status" value="1"/>
</dbReference>
<evidence type="ECO:0000256" key="3">
    <source>
        <dbReference type="ARBA" id="ARBA00022723"/>
    </source>
</evidence>
<name>A0A814SAE9_9BILA</name>
<feature type="transmembrane region" description="Helical" evidence="9">
    <location>
        <begin position="554"/>
        <end position="575"/>
    </location>
</feature>
<dbReference type="SMART" id="SM00184">
    <property type="entry name" value="RING"/>
    <property type="match status" value="1"/>
</dbReference>
<dbReference type="GO" id="GO:0061630">
    <property type="term" value="F:ubiquitin protein ligase activity"/>
    <property type="evidence" value="ECO:0007669"/>
    <property type="project" value="TreeGrafter"/>
</dbReference>
<feature type="transmembrane region" description="Helical" evidence="9">
    <location>
        <begin position="406"/>
        <end position="425"/>
    </location>
</feature>
<keyword evidence="6 9" id="KW-1133">Transmembrane helix</keyword>
<dbReference type="SUPFAM" id="SSF57850">
    <property type="entry name" value="RING/U-box"/>
    <property type="match status" value="1"/>
</dbReference>
<evidence type="ECO:0000256" key="1">
    <source>
        <dbReference type="ARBA" id="ARBA00004141"/>
    </source>
</evidence>
<dbReference type="InterPro" id="IPR013083">
    <property type="entry name" value="Znf_RING/FYVE/PHD"/>
</dbReference>
<dbReference type="GO" id="GO:0036503">
    <property type="term" value="P:ERAD pathway"/>
    <property type="evidence" value="ECO:0007669"/>
    <property type="project" value="TreeGrafter"/>
</dbReference>
<keyword evidence="7 9" id="KW-0472">Membrane</keyword>
<evidence type="ECO:0000256" key="4">
    <source>
        <dbReference type="ARBA" id="ARBA00022771"/>
    </source>
</evidence>
<accession>A0A814SAE9</accession>
<proteinExistence type="predicted"/>
<evidence type="ECO:0000313" key="13">
    <source>
        <dbReference type="Proteomes" id="UP000663855"/>
    </source>
</evidence>
<evidence type="ECO:0000256" key="2">
    <source>
        <dbReference type="ARBA" id="ARBA00022692"/>
    </source>
</evidence>
<evidence type="ECO:0000313" key="11">
    <source>
        <dbReference type="EMBL" id="CAF1144761.1"/>
    </source>
</evidence>
<dbReference type="GO" id="GO:0043161">
    <property type="term" value="P:proteasome-mediated ubiquitin-dependent protein catabolic process"/>
    <property type="evidence" value="ECO:0007669"/>
    <property type="project" value="TreeGrafter"/>
</dbReference>
<keyword evidence="4 8" id="KW-0863">Zinc-finger</keyword>
<feature type="transmembrane region" description="Helical" evidence="9">
    <location>
        <begin position="137"/>
        <end position="155"/>
    </location>
</feature>
<dbReference type="PROSITE" id="PS50089">
    <property type="entry name" value="ZF_RING_2"/>
    <property type="match status" value="1"/>
</dbReference>
<evidence type="ECO:0000256" key="8">
    <source>
        <dbReference type="PROSITE-ProRule" id="PRU00175"/>
    </source>
</evidence>
<protein>
    <recommendedName>
        <fullName evidence="10">RING-type domain-containing protein</fullName>
    </recommendedName>
</protein>
<dbReference type="Pfam" id="PF13705">
    <property type="entry name" value="TRC8_N"/>
    <property type="match status" value="2"/>
</dbReference>
<dbReference type="GO" id="GO:0008270">
    <property type="term" value="F:zinc ion binding"/>
    <property type="evidence" value="ECO:0007669"/>
    <property type="project" value="UniProtKB-KW"/>
</dbReference>
<dbReference type="InterPro" id="IPR001841">
    <property type="entry name" value="Znf_RING"/>
</dbReference>
<comment type="subcellular location">
    <subcellularLocation>
        <location evidence="1">Membrane</location>
        <topology evidence="1">Multi-pass membrane protein</topology>
    </subcellularLocation>
</comment>
<feature type="transmembrane region" description="Helical" evidence="9">
    <location>
        <begin position="334"/>
        <end position="356"/>
    </location>
</feature>
<feature type="transmembrane region" description="Helical" evidence="9">
    <location>
        <begin position="506"/>
        <end position="533"/>
    </location>
</feature>
<keyword evidence="5" id="KW-0862">Zinc</keyword>
<dbReference type="AlphaFoldDB" id="A0A814SAE9"/>
<dbReference type="PANTHER" id="PTHR22763">
    <property type="entry name" value="RING ZINC FINGER PROTEIN"/>
    <property type="match status" value="1"/>
</dbReference>
<feature type="domain" description="RING-type" evidence="10">
    <location>
        <begin position="635"/>
        <end position="674"/>
    </location>
</feature>
<dbReference type="InterPro" id="IPR050731">
    <property type="entry name" value="HRD1_E3_ubiq-ligases"/>
</dbReference>
<dbReference type="Proteomes" id="UP000663855">
    <property type="component" value="Unassembled WGS sequence"/>
</dbReference>
<evidence type="ECO:0000256" key="6">
    <source>
        <dbReference type="ARBA" id="ARBA00022989"/>
    </source>
</evidence>
<dbReference type="EMBL" id="CAJOBH010001666">
    <property type="protein sequence ID" value="CAF3867052.1"/>
    <property type="molecule type" value="Genomic_DNA"/>
</dbReference>
<feature type="transmembrane region" description="Helical" evidence="9">
    <location>
        <begin position="479"/>
        <end position="500"/>
    </location>
</feature>
<organism evidence="11 13">
    <name type="scientific">Rotaria magnacalcarata</name>
    <dbReference type="NCBI Taxonomy" id="392030"/>
    <lineage>
        <taxon>Eukaryota</taxon>
        <taxon>Metazoa</taxon>
        <taxon>Spiralia</taxon>
        <taxon>Gnathifera</taxon>
        <taxon>Rotifera</taxon>
        <taxon>Eurotatoria</taxon>
        <taxon>Bdelloidea</taxon>
        <taxon>Philodinida</taxon>
        <taxon>Philodinidae</taxon>
        <taxon>Rotaria</taxon>
    </lineage>
</organism>
<dbReference type="EMBL" id="CAJNOV010003528">
    <property type="protein sequence ID" value="CAF1144761.1"/>
    <property type="molecule type" value="Genomic_DNA"/>
</dbReference>
<sequence>MDSEDDGDDELNVIEEFFQHSIRSDIPEQFKTYVEHFQRFLSQQTITYIQYCLLRIPFLLAYDYLFTDQFSSLINSFLKYSIDIIDKEHRILFKPITYILKSYFFEYLIYLNVILSLPVLGFILLILLLLCTNRRLVVFYSYIISLLAIYLNYQIVRLSKFQINMFGIQLIFSLIYIQMINVRSHLNTYKIEKRLCQLSPLLFLFTRYLFSLKLNTYIIHLYYFLWICVHLFELVISQQETIFYIIRIRFLHELISLYENFGIQTLINSLQQRIDFVTLLKIFWLTKIIISPLGLRQMYTIPFVVNTTINMDALDNNITLDYNETFAKTIYFTLLYYGTETTFTLISLACLVSYGMKIISHCLFRRLCLWSDDVEQIGAVFGIMFFLLLFQSNLTRLDLNRRHIPLLKAFSLIIIALFHLLHTILEPELLKVAMQMMTVKMAFDQTDEHSEENMENNKKRSMLKLYFSRNFFRSFHHRHIYTCLSILFIIISYTTVLWNLTSISTWLLAVTAFSLELIVRLLASLAQYTLYVLDAYRCLSNADSFDEYIFRIKAITSCCEFILGVFLLCNGFYILCFEARGALRAFMLAIHAHLNIIKNFRRGWQILRNRRSAWDNVNHLPLATEEQIQNYNDICSICHNILTIGNTCITPCSHLFHQKCLQKAFYATLNCALCLRPIIVNERNGQQQ</sequence>
<evidence type="ECO:0000313" key="12">
    <source>
        <dbReference type="EMBL" id="CAF3867052.1"/>
    </source>
</evidence>
<evidence type="ECO:0000259" key="10">
    <source>
        <dbReference type="PROSITE" id="PS50089"/>
    </source>
</evidence>
<keyword evidence="3" id="KW-0479">Metal-binding</keyword>
<evidence type="ECO:0000256" key="9">
    <source>
        <dbReference type="SAM" id="Phobius"/>
    </source>
</evidence>